<feature type="non-terminal residue" evidence="1">
    <location>
        <position position="1"/>
    </location>
</feature>
<protein>
    <submittedName>
        <fullName evidence="1">Uncharacterized protein</fullName>
    </submittedName>
</protein>
<dbReference type="EMBL" id="CADCUA010000227">
    <property type="protein sequence ID" value="CAA9312395.1"/>
    <property type="molecule type" value="Genomic_DNA"/>
</dbReference>
<name>A0A6J4KQS2_9GAMM</name>
<proteinExistence type="predicted"/>
<feature type="non-terminal residue" evidence="1">
    <location>
        <position position="39"/>
    </location>
</feature>
<reference evidence="1" key="1">
    <citation type="submission" date="2020-02" db="EMBL/GenBank/DDBJ databases">
        <authorList>
            <person name="Meier V. D."/>
        </authorList>
    </citation>
    <scope>NUCLEOTIDE SEQUENCE</scope>
    <source>
        <strain evidence="1">AVDCRST_MAG71</strain>
    </source>
</reference>
<accession>A0A6J4KQS2</accession>
<sequence length="39" mass="4102">CASRGNNGCDAAACPTALRPVAHWSSSCRRLQTNVRTIG</sequence>
<gene>
    <name evidence="1" type="ORF">AVDCRST_MAG71-765</name>
</gene>
<evidence type="ECO:0000313" key="1">
    <source>
        <dbReference type="EMBL" id="CAA9312395.1"/>
    </source>
</evidence>
<dbReference type="AlphaFoldDB" id="A0A6J4KQS2"/>
<organism evidence="1">
    <name type="scientific">uncultured Lysobacter sp</name>
    <dbReference type="NCBI Taxonomy" id="271060"/>
    <lineage>
        <taxon>Bacteria</taxon>
        <taxon>Pseudomonadati</taxon>
        <taxon>Pseudomonadota</taxon>
        <taxon>Gammaproteobacteria</taxon>
        <taxon>Lysobacterales</taxon>
        <taxon>Lysobacteraceae</taxon>
        <taxon>Lysobacter</taxon>
        <taxon>environmental samples</taxon>
    </lineage>
</organism>